<proteinExistence type="predicted"/>
<dbReference type="SUPFAM" id="SSF48452">
    <property type="entry name" value="TPR-like"/>
    <property type="match status" value="1"/>
</dbReference>
<sequence length="985" mass="112654">MLEQERRAIYLAADKNYQVRLSVFDEPTTKGDPHKAMDSLIQKAYKIVNNKQESRYINDAYFLIGRAYYMKGSYYTASAFFDKLIQDARPEQASFKALAYAWKSRAYLQLGKLDAAGYLVDSAFMFLNDEAKTKTFVHAAKANYLLQVGKEEQAIPFLKYAIASTKRGAEQYRWKFLLAQLYRDSNNEEAYALFRTLAKSNVPFDMAFEASLQSAYGQSAQDSSNLALRVKPFLRMLNEGKNSGYRDQILFEIGKIYLHGGEEEQAMRYFNRSLNHVDRNPYQQTETFLVIADYLFSKEKYHYAQLYYDSTATVLPNTYTDVNKLRRKLAYMNELTTHYQEILWQDTLLALGKMTDELRGIFLDSLARQSLAQREQEMALKKSVPSGAEKKRPIAEYAAVQHTLPNQNTDLPASIFSDSRFYFNNQDALLLGASEFKRKWGNRQLKDDWRFAGDLAPQQIATQPVYTDNIVPAEKNDEWDAEGYLLQYPQKYLDAMPITEVDVTRLQQGIHDHMIAIGNIYRAYIRDDDKAIVLYEEILERFPHSAEAPTVLYALFRMYEERDPQKSSLYRNRLIKEFPTNTLAMLAQDPYYMDKVARDKRTLDRAFERLFTLYAQGDHVAVIRQADADLQGAFREQAMAAQIAYLRALAIGRVGLIDAFKTALDDIIVSYPSDSLVVPLARANRAFMDEHPAMFVNRVNALQDKDNLRVSFLDEPDMTPWPSLHINGDYRTAVAISQPPKKEDPQPKQVEQKTEEAKRNEVVALLEQQKAKAASIKGQVLDKRQQVLPTVAGGVLSANIRSSGLDSAVVEELLAEEERAVRHIDPANGSTAVKTGLQLSKTTSLEGRKLDVGGATIDFGANDYRDKKLFPDTATYYFAINVMDPRVNLAPSRYGIGQFNRSRYARNAINHQLNLVNAENQLLFVGPFETFEEVKTYETRILPLLPEIMKVPQEDYNSFIITREAIGTLTDGIQIRNYHQVYKEQ</sequence>
<evidence type="ECO:0000313" key="4">
    <source>
        <dbReference type="Proteomes" id="UP001597525"/>
    </source>
</evidence>
<gene>
    <name evidence="3" type="ORF">ACFS7Y_09325</name>
</gene>
<dbReference type="Pfam" id="PF13174">
    <property type="entry name" value="TPR_6"/>
    <property type="match status" value="1"/>
</dbReference>
<dbReference type="InterPro" id="IPR019734">
    <property type="entry name" value="TPR_rpt"/>
</dbReference>
<dbReference type="PROSITE" id="PS50005">
    <property type="entry name" value="TPR"/>
    <property type="match status" value="1"/>
</dbReference>
<name>A0ABW6BDF5_9SPHI</name>
<protein>
    <submittedName>
        <fullName evidence="3">Tetratricopeptide repeat protein</fullName>
    </submittedName>
</protein>
<feature type="repeat" description="TPR" evidence="1">
    <location>
        <begin position="247"/>
        <end position="280"/>
    </location>
</feature>
<accession>A0ABW6BDF5</accession>
<dbReference type="Proteomes" id="UP001597525">
    <property type="component" value="Unassembled WGS sequence"/>
</dbReference>
<evidence type="ECO:0000256" key="1">
    <source>
        <dbReference type="PROSITE-ProRule" id="PRU00339"/>
    </source>
</evidence>
<evidence type="ECO:0000256" key="2">
    <source>
        <dbReference type="SAM" id="MobiDB-lite"/>
    </source>
</evidence>
<keyword evidence="1" id="KW-0802">TPR repeat</keyword>
<feature type="region of interest" description="Disordered" evidence="2">
    <location>
        <begin position="737"/>
        <end position="756"/>
    </location>
</feature>
<comment type="caution">
    <text evidence="3">The sequence shown here is derived from an EMBL/GenBank/DDBJ whole genome shotgun (WGS) entry which is preliminary data.</text>
</comment>
<evidence type="ECO:0000313" key="3">
    <source>
        <dbReference type="EMBL" id="MFD2967590.1"/>
    </source>
</evidence>
<organism evidence="3 4">
    <name type="scientific">Sphingobacterium bambusae</name>
    <dbReference type="NCBI Taxonomy" id="662858"/>
    <lineage>
        <taxon>Bacteria</taxon>
        <taxon>Pseudomonadati</taxon>
        <taxon>Bacteroidota</taxon>
        <taxon>Sphingobacteriia</taxon>
        <taxon>Sphingobacteriales</taxon>
        <taxon>Sphingobacteriaceae</taxon>
        <taxon>Sphingobacterium</taxon>
    </lineage>
</organism>
<dbReference type="InterPro" id="IPR011990">
    <property type="entry name" value="TPR-like_helical_dom_sf"/>
</dbReference>
<feature type="compositionally biased region" description="Basic and acidic residues" evidence="2">
    <location>
        <begin position="740"/>
        <end position="756"/>
    </location>
</feature>
<dbReference type="Gene3D" id="1.25.40.10">
    <property type="entry name" value="Tetratricopeptide repeat domain"/>
    <property type="match status" value="3"/>
</dbReference>
<dbReference type="RefSeq" id="WP_320182871.1">
    <property type="nucleotide sequence ID" value="NZ_CP138332.1"/>
</dbReference>
<dbReference type="SUPFAM" id="SSF81901">
    <property type="entry name" value="HCP-like"/>
    <property type="match status" value="1"/>
</dbReference>
<keyword evidence="4" id="KW-1185">Reference proteome</keyword>
<dbReference type="EMBL" id="JBHUPB010000007">
    <property type="protein sequence ID" value="MFD2967590.1"/>
    <property type="molecule type" value="Genomic_DNA"/>
</dbReference>
<reference evidence="4" key="1">
    <citation type="journal article" date="2019" name="Int. J. Syst. Evol. Microbiol.">
        <title>The Global Catalogue of Microorganisms (GCM) 10K type strain sequencing project: providing services to taxonomists for standard genome sequencing and annotation.</title>
        <authorList>
            <consortium name="The Broad Institute Genomics Platform"/>
            <consortium name="The Broad Institute Genome Sequencing Center for Infectious Disease"/>
            <person name="Wu L."/>
            <person name="Ma J."/>
        </authorList>
    </citation>
    <scope>NUCLEOTIDE SEQUENCE [LARGE SCALE GENOMIC DNA]</scope>
    <source>
        <strain evidence="4">KCTC 22814</strain>
    </source>
</reference>